<accession>B0X5L0</accession>
<dbReference type="InterPro" id="IPR013087">
    <property type="entry name" value="Znf_C2H2_type"/>
</dbReference>
<dbReference type="SMART" id="SM00355">
    <property type="entry name" value="ZnF_C2H2"/>
    <property type="match status" value="2"/>
</dbReference>
<keyword evidence="1" id="KW-0479">Metal-binding</keyword>
<sequence>MATNTISLQRRRRLCWCQWQQTRRRLCWCQWQRNQQLPWIGRSLIRCTECPKSFALLKKRRAHKQGEQTKPLLTCPNCDQHFRQYSNLAQHRNRHHLNKISPNKDIVCHYGEVFQSKAKMEWYKENLDNLIN</sequence>
<dbReference type="EMBL" id="DS232386">
    <property type="protein sequence ID" value="EDS40947.1"/>
    <property type="molecule type" value="Genomic_DNA"/>
</dbReference>
<keyword evidence="5" id="KW-1185">Reference proteome</keyword>
<dbReference type="AlphaFoldDB" id="B0X5L0"/>
<keyword evidence="1" id="KW-0862">Zinc</keyword>
<evidence type="ECO:0000256" key="1">
    <source>
        <dbReference type="PROSITE-ProRule" id="PRU00042"/>
    </source>
</evidence>
<gene>
    <name evidence="4" type="primary">6047949</name>
    <name evidence="3" type="ORF">CpipJ_CPIJ014884</name>
</gene>
<dbReference type="Gene3D" id="3.30.160.60">
    <property type="entry name" value="Classic Zinc Finger"/>
    <property type="match status" value="1"/>
</dbReference>
<protein>
    <submittedName>
        <fullName evidence="3 4">Zinc finger protein</fullName>
    </submittedName>
</protein>
<dbReference type="GO" id="GO:0008270">
    <property type="term" value="F:zinc ion binding"/>
    <property type="evidence" value="ECO:0007669"/>
    <property type="project" value="UniProtKB-KW"/>
</dbReference>
<evidence type="ECO:0000259" key="2">
    <source>
        <dbReference type="PROSITE" id="PS50157"/>
    </source>
</evidence>
<evidence type="ECO:0000313" key="3">
    <source>
        <dbReference type="EMBL" id="EDS40947.1"/>
    </source>
</evidence>
<dbReference type="PROSITE" id="PS50157">
    <property type="entry name" value="ZINC_FINGER_C2H2_2"/>
    <property type="match status" value="1"/>
</dbReference>
<dbReference type="InterPro" id="IPR036236">
    <property type="entry name" value="Znf_C2H2_sf"/>
</dbReference>
<dbReference type="HOGENOM" id="CLU_1919115_0_0_1"/>
<feature type="domain" description="C2H2-type" evidence="2">
    <location>
        <begin position="73"/>
        <end position="100"/>
    </location>
</feature>
<dbReference type="Pfam" id="PF00096">
    <property type="entry name" value="zf-C2H2"/>
    <property type="match status" value="1"/>
</dbReference>
<dbReference type="SUPFAM" id="SSF57667">
    <property type="entry name" value="beta-beta-alpha zinc fingers"/>
    <property type="match status" value="1"/>
</dbReference>
<keyword evidence="1" id="KW-0863">Zinc-finger</keyword>
<dbReference type="InParanoid" id="B0X5L0"/>
<dbReference type="KEGG" id="cqu:CpipJ_CPIJ014884"/>
<dbReference type="EnsemblMetazoa" id="CPIJ014884-RA">
    <property type="protein sequence ID" value="CPIJ014884-PA"/>
    <property type="gene ID" value="CPIJ014884"/>
</dbReference>
<evidence type="ECO:0000313" key="5">
    <source>
        <dbReference type="Proteomes" id="UP000002320"/>
    </source>
</evidence>
<reference evidence="4" key="2">
    <citation type="submission" date="2021-02" db="UniProtKB">
        <authorList>
            <consortium name="EnsemblMetazoa"/>
        </authorList>
    </citation>
    <scope>IDENTIFICATION</scope>
    <source>
        <strain evidence="4">JHB</strain>
    </source>
</reference>
<proteinExistence type="predicted"/>
<dbReference type="Proteomes" id="UP000002320">
    <property type="component" value="Unassembled WGS sequence"/>
</dbReference>
<organism>
    <name type="scientific">Culex quinquefasciatus</name>
    <name type="common">Southern house mosquito</name>
    <name type="synonym">Culex pungens</name>
    <dbReference type="NCBI Taxonomy" id="7176"/>
    <lineage>
        <taxon>Eukaryota</taxon>
        <taxon>Metazoa</taxon>
        <taxon>Ecdysozoa</taxon>
        <taxon>Arthropoda</taxon>
        <taxon>Hexapoda</taxon>
        <taxon>Insecta</taxon>
        <taxon>Pterygota</taxon>
        <taxon>Neoptera</taxon>
        <taxon>Endopterygota</taxon>
        <taxon>Diptera</taxon>
        <taxon>Nematocera</taxon>
        <taxon>Culicoidea</taxon>
        <taxon>Culicidae</taxon>
        <taxon>Culicinae</taxon>
        <taxon>Culicini</taxon>
        <taxon>Culex</taxon>
        <taxon>Culex</taxon>
    </lineage>
</organism>
<reference evidence="3" key="1">
    <citation type="submission" date="2007-03" db="EMBL/GenBank/DDBJ databases">
        <title>Annotation of Culex pipiens quinquefasciatus.</title>
        <authorList>
            <consortium name="The Broad Institute Genome Sequencing Platform"/>
            <person name="Atkinson P.W."/>
            <person name="Hemingway J."/>
            <person name="Christensen B.M."/>
            <person name="Higgs S."/>
            <person name="Kodira C."/>
            <person name="Hannick L."/>
            <person name="Megy K."/>
            <person name="O'Leary S."/>
            <person name="Pearson M."/>
            <person name="Haas B.J."/>
            <person name="Mauceli E."/>
            <person name="Wortman J.R."/>
            <person name="Lee N.H."/>
            <person name="Guigo R."/>
            <person name="Stanke M."/>
            <person name="Alvarado L."/>
            <person name="Amedeo P."/>
            <person name="Antoine C.H."/>
            <person name="Arensburger P."/>
            <person name="Bidwell S.L."/>
            <person name="Crawford M."/>
            <person name="Camaro F."/>
            <person name="Devon K."/>
            <person name="Engels R."/>
            <person name="Hammond M."/>
            <person name="Howarth C."/>
            <person name="Koehrsen M."/>
            <person name="Lawson D."/>
            <person name="Montgomery P."/>
            <person name="Nene V."/>
            <person name="Nusbaum C."/>
            <person name="Puiu D."/>
            <person name="Romero-Severson J."/>
            <person name="Severson D.W."/>
            <person name="Shumway M."/>
            <person name="Sisk P."/>
            <person name="Stolte C."/>
            <person name="Zeng Q."/>
            <person name="Eisenstadt E."/>
            <person name="Fraser-Liggett C."/>
            <person name="Strausberg R."/>
            <person name="Galagan J."/>
            <person name="Birren B."/>
            <person name="Collins F.H."/>
        </authorList>
    </citation>
    <scope>NUCLEOTIDE SEQUENCE [LARGE SCALE GENOMIC DNA]</scope>
    <source>
        <strain evidence="3">JHB</strain>
    </source>
</reference>
<dbReference type="VEuPathDB" id="VectorBase:CPIJ014884"/>
<name>B0X5L0_CULQU</name>
<dbReference type="PROSITE" id="PS00028">
    <property type="entry name" value="ZINC_FINGER_C2H2_1"/>
    <property type="match status" value="1"/>
</dbReference>
<evidence type="ECO:0000313" key="4">
    <source>
        <dbReference type="EnsemblMetazoa" id="CPIJ014884-PA"/>
    </source>
</evidence>